<dbReference type="RefSeq" id="WP_214662464.1">
    <property type="nucleotide sequence ID" value="NZ_JAECZC010000009.1"/>
</dbReference>
<keyword evidence="2" id="KW-1185">Reference proteome</keyword>
<dbReference type="Proteomes" id="UP000632766">
    <property type="component" value="Unassembled WGS sequence"/>
</dbReference>
<accession>A0A8J7HQW8</accession>
<protein>
    <submittedName>
        <fullName evidence="1">Uncharacterized protein</fullName>
    </submittedName>
</protein>
<dbReference type="EMBL" id="JAECZC010000009">
    <property type="protein sequence ID" value="MBH8562038.1"/>
    <property type="molecule type" value="Genomic_DNA"/>
</dbReference>
<dbReference type="AlphaFoldDB" id="A0A8J7HQW8"/>
<name>A0A8J7HQW8_9NOST</name>
<evidence type="ECO:0000313" key="1">
    <source>
        <dbReference type="EMBL" id="MBH8562038.1"/>
    </source>
</evidence>
<gene>
    <name evidence="1" type="ORF">I8748_07605</name>
</gene>
<proteinExistence type="predicted"/>
<comment type="caution">
    <text evidence="1">The sequence shown here is derived from an EMBL/GenBank/DDBJ whole genome shotgun (WGS) entry which is preliminary data.</text>
</comment>
<reference evidence="1 2" key="1">
    <citation type="journal article" date="2021" name="Int. J. Syst. Evol. Microbiol.">
        <title>Amazonocrinis nigriterrae gen. nov., sp. nov., Atlanticothrix silvestris gen. nov., sp. nov. and Dendronalium phyllosphericum gen. nov., sp. nov., nostocacean cyanobacteria from Brazilian environments.</title>
        <authorList>
            <person name="Alvarenga D.O."/>
            <person name="Andreote A.P.D."/>
            <person name="Branco L.H.Z."/>
            <person name="Delbaje E."/>
            <person name="Cruz R.B."/>
            <person name="Varani A.M."/>
            <person name="Fiore M.F."/>
        </authorList>
    </citation>
    <scope>NUCLEOTIDE SEQUENCE [LARGE SCALE GENOMIC DNA]</scope>
    <source>
        <strain evidence="1 2">CENA67</strain>
    </source>
</reference>
<sequence>MNPVSFTQLVTRTATSIFPLGRDNFWNQGNALELCTLCSNAFVQAIALALSGGSAVGWFPDWSSQCVAFVSKVVATGVQLPCCSGT</sequence>
<evidence type="ECO:0000313" key="2">
    <source>
        <dbReference type="Proteomes" id="UP000632766"/>
    </source>
</evidence>
<organism evidence="1 2">
    <name type="scientific">Amazonocrinis nigriterrae CENA67</name>
    <dbReference type="NCBI Taxonomy" id="2794033"/>
    <lineage>
        <taxon>Bacteria</taxon>
        <taxon>Bacillati</taxon>
        <taxon>Cyanobacteriota</taxon>
        <taxon>Cyanophyceae</taxon>
        <taxon>Nostocales</taxon>
        <taxon>Nostocaceae</taxon>
        <taxon>Amazonocrinis</taxon>
        <taxon>Amazonocrinis nigriterrae</taxon>
    </lineage>
</organism>